<organism evidence="2 3">
    <name type="scientific">Microbispora cellulosiformans</name>
    <dbReference type="NCBI Taxonomy" id="2614688"/>
    <lineage>
        <taxon>Bacteria</taxon>
        <taxon>Bacillati</taxon>
        <taxon>Actinomycetota</taxon>
        <taxon>Actinomycetes</taxon>
        <taxon>Streptosporangiales</taxon>
        <taxon>Streptosporangiaceae</taxon>
        <taxon>Microbispora</taxon>
    </lineage>
</organism>
<proteinExistence type="predicted"/>
<dbReference type="AlphaFoldDB" id="A0A5J5K4D6"/>
<comment type="caution">
    <text evidence="2">The sequence shown here is derived from an EMBL/GenBank/DDBJ whole genome shotgun (WGS) entry which is preliminary data.</text>
</comment>
<feature type="transmembrane region" description="Helical" evidence="1">
    <location>
        <begin position="130"/>
        <end position="159"/>
    </location>
</feature>
<feature type="transmembrane region" description="Helical" evidence="1">
    <location>
        <begin position="12"/>
        <end position="27"/>
    </location>
</feature>
<evidence type="ECO:0008006" key="4">
    <source>
        <dbReference type="Google" id="ProtNLM"/>
    </source>
</evidence>
<dbReference type="EMBL" id="VYTZ01000004">
    <property type="protein sequence ID" value="KAA9378892.1"/>
    <property type="molecule type" value="Genomic_DNA"/>
</dbReference>
<feature type="transmembrane region" description="Helical" evidence="1">
    <location>
        <begin position="62"/>
        <end position="82"/>
    </location>
</feature>
<reference evidence="2 3" key="1">
    <citation type="submission" date="2019-09" db="EMBL/GenBank/DDBJ databases">
        <title>Screening of Novel Bioactive Compounds from Soil-Associated.</title>
        <authorList>
            <person name="Gong X."/>
        </authorList>
    </citation>
    <scope>NUCLEOTIDE SEQUENCE [LARGE SCALE GENOMIC DNA]</scope>
    <source>
        <strain evidence="2 3">Gxj-6</strain>
    </source>
</reference>
<dbReference type="Proteomes" id="UP000327011">
    <property type="component" value="Unassembled WGS sequence"/>
</dbReference>
<keyword evidence="1" id="KW-0812">Transmembrane</keyword>
<protein>
    <recommendedName>
        <fullName evidence="4">DUF3159 domain-containing protein</fullName>
    </recommendedName>
</protein>
<keyword evidence="3" id="KW-1185">Reference proteome</keyword>
<feature type="transmembrane region" description="Helical" evidence="1">
    <location>
        <begin position="33"/>
        <end position="50"/>
    </location>
</feature>
<gene>
    <name evidence="2" type="ORF">F5972_11675</name>
</gene>
<feature type="transmembrane region" description="Helical" evidence="1">
    <location>
        <begin position="88"/>
        <end position="109"/>
    </location>
</feature>
<evidence type="ECO:0000256" key="1">
    <source>
        <dbReference type="SAM" id="Phobius"/>
    </source>
</evidence>
<evidence type="ECO:0000313" key="2">
    <source>
        <dbReference type="EMBL" id="KAA9378892.1"/>
    </source>
</evidence>
<keyword evidence="1" id="KW-0472">Membrane</keyword>
<keyword evidence="1" id="KW-1133">Transmembrane helix</keyword>
<sequence>MERRLSKELPVLRYVLTFLPWIVFSVLSTNGEARYGAGAGLLVSIVLLVADRRAGRGWDEIVLELSSGVFFAALALVAFTVTPAPFGAYGPAVSVGWLALTAWGSLAVRRPFTLGMARRSTTPEVHATEIFYRVNAVITTVWAAAFTLSAVALALLLAFEPQATAALVTVKVCGLALPALFTVRYPRIVRARYNAARYNAA</sequence>
<name>A0A5J5K4D6_9ACTN</name>
<accession>A0A5J5K4D6</accession>
<feature type="transmembrane region" description="Helical" evidence="1">
    <location>
        <begin position="165"/>
        <end position="183"/>
    </location>
</feature>
<evidence type="ECO:0000313" key="3">
    <source>
        <dbReference type="Proteomes" id="UP000327011"/>
    </source>
</evidence>